<organism evidence="3 4">
    <name type="scientific">Novosphingobium lindaniclasticum LE124</name>
    <dbReference type="NCBI Taxonomy" id="1096930"/>
    <lineage>
        <taxon>Bacteria</taxon>
        <taxon>Pseudomonadati</taxon>
        <taxon>Pseudomonadota</taxon>
        <taxon>Alphaproteobacteria</taxon>
        <taxon>Sphingomonadales</taxon>
        <taxon>Sphingomonadaceae</taxon>
        <taxon>Novosphingobium</taxon>
    </lineage>
</organism>
<evidence type="ECO:0000259" key="1">
    <source>
        <dbReference type="Pfam" id="PF01796"/>
    </source>
</evidence>
<evidence type="ECO:0000313" key="3">
    <source>
        <dbReference type="EMBL" id="EQB14313.1"/>
    </source>
</evidence>
<dbReference type="Gene3D" id="6.10.30.10">
    <property type="match status" value="1"/>
</dbReference>
<keyword evidence="4" id="KW-1185">Reference proteome</keyword>
<proteinExistence type="predicted"/>
<name>T0HQB5_9SPHN</name>
<dbReference type="eggNOG" id="COG1545">
    <property type="taxonomic scope" value="Bacteria"/>
</dbReference>
<evidence type="ECO:0000313" key="4">
    <source>
        <dbReference type="Proteomes" id="UP000015527"/>
    </source>
</evidence>
<protein>
    <recommendedName>
        <fullName evidence="5">DUF35 domain-containing protein</fullName>
    </recommendedName>
</protein>
<dbReference type="Proteomes" id="UP000015527">
    <property type="component" value="Unassembled WGS sequence"/>
</dbReference>
<dbReference type="EMBL" id="ATHL01000082">
    <property type="protein sequence ID" value="EQB14313.1"/>
    <property type="molecule type" value="Genomic_DNA"/>
</dbReference>
<feature type="domain" description="ChsH2 rubredoxin-like zinc ribbon" evidence="2">
    <location>
        <begin position="18"/>
        <end position="49"/>
    </location>
</feature>
<dbReference type="OrthoDB" id="7210118at2"/>
<reference evidence="3 4" key="1">
    <citation type="journal article" date="2013" name="Genome Announc.">
        <title>Genome Sequence of Novosphingobium lindaniclasticum LE124T, Isolated from a Hexachlorocyclohexane Dumpsite.</title>
        <authorList>
            <person name="Saxena A."/>
            <person name="Nayyar N."/>
            <person name="Sangwan N."/>
            <person name="Kumari R."/>
            <person name="Khurana J.P."/>
            <person name="Lal R."/>
        </authorList>
    </citation>
    <scope>NUCLEOTIDE SEQUENCE [LARGE SCALE GENOMIC DNA]</scope>
    <source>
        <strain evidence="3 4">LE124</strain>
    </source>
</reference>
<gene>
    <name evidence="3" type="ORF">L284_13030</name>
</gene>
<comment type="caution">
    <text evidence="3">The sequence shown here is derived from an EMBL/GenBank/DDBJ whole genome shotgun (WGS) entry which is preliminary data.</text>
</comment>
<dbReference type="AlphaFoldDB" id="T0HQB5"/>
<dbReference type="RefSeq" id="WP_021234438.1">
    <property type="nucleotide sequence ID" value="NZ_ATHL01000082.1"/>
</dbReference>
<dbReference type="Pfam" id="PF12172">
    <property type="entry name" value="zf-ChsH2"/>
    <property type="match status" value="1"/>
</dbReference>
<evidence type="ECO:0008006" key="5">
    <source>
        <dbReference type="Google" id="ProtNLM"/>
    </source>
</evidence>
<feature type="domain" description="ChsH2 C-terminal OB-fold" evidence="1">
    <location>
        <begin position="54"/>
        <end position="114"/>
    </location>
</feature>
<dbReference type="InterPro" id="IPR002878">
    <property type="entry name" value="ChsH2_C"/>
</dbReference>
<dbReference type="InterPro" id="IPR012340">
    <property type="entry name" value="NA-bd_OB-fold"/>
</dbReference>
<sequence>MRSETIAPTVNDLNRPFWEAGSRGSLVLPRCLGTGRLFWPPAPVSPHDWGSVEWVEVTPVGTVRSLCVYRRAFQQAFAPLMPYGIAMVAVKEAVIPLYVPGTVSVDPGQQVRIGFEPLFSATADHGLAVPQVIGPA</sequence>
<dbReference type="InterPro" id="IPR022002">
    <property type="entry name" value="ChsH2_Znr"/>
</dbReference>
<dbReference type="Pfam" id="PF01796">
    <property type="entry name" value="OB_ChsH2_C"/>
    <property type="match status" value="1"/>
</dbReference>
<accession>T0HQB5</accession>
<dbReference type="SUPFAM" id="SSF50249">
    <property type="entry name" value="Nucleic acid-binding proteins"/>
    <property type="match status" value="1"/>
</dbReference>
<dbReference type="PATRIC" id="fig|1096930.3.peg.2598"/>
<evidence type="ECO:0000259" key="2">
    <source>
        <dbReference type="Pfam" id="PF12172"/>
    </source>
</evidence>